<name>A0A1T4PV64_9FUSO</name>
<evidence type="ECO:0000313" key="2">
    <source>
        <dbReference type="Proteomes" id="UP000191153"/>
    </source>
</evidence>
<sequence length="42" mass="4861">MEEMEKLMEMINLLDIDLDTKSAILLQLGRADGAIRRELNEK</sequence>
<dbReference type="STRING" id="180163.SAMN02745174_02061"/>
<accession>A0A1T4PV64</accession>
<proteinExistence type="predicted"/>
<dbReference type="Proteomes" id="UP000191153">
    <property type="component" value="Unassembled WGS sequence"/>
</dbReference>
<dbReference type="EMBL" id="FUWX01000016">
    <property type="protein sequence ID" value="SJZ95442.1"/>
    <property type="molecule type" value="Genomic_DNA"/>
</dbReference>
<reference evidence="1 2" key="1">
    <citation type="submission" date="2017-02" db="EMBL/GenBank/DDBJ databases">
        <authorList>
            <person name="Peterson S.W."/>
        </authorList>
    </citation>
    <scope>NUCLEOTIDE SEQUENCE [LARGE SCALE GENOMIC DNA]</scope>
    <source>
        <strain evidence="1 2">ATCC 700028</strain>
    </source>
</reference>
<organism evidence="1 2">
    <name type="scientific">Cetobacterium ceti</name>
    <dbReference type="NCBI Taxonomy" id="180163"/>
    <lineage>
        <taxon>Bacteria</taxon>
        <taxon>Fusobacteriati</taxon>
        <taxon>Fusobacteriota</taxon>
        <taxon>Fusobacteriia</taxon>
        <taxon>Fusobacteriales</taxon>
        <taxon>Fusobacteriaceae</taxon>
        <taxon>Cetobacterium</taxon>
    </lineage>
</organism>
<keyword evidence="2" id="KW-1185">Reference proteome</keyword>
<gene>
    <name evidence="1" type="ORF">SAMN02745174_02061</name>
</gene>
<evidence type="ECO:0000313" key="1">
    <source>
        <dbReference type="EMBL" id="SJZ95442.1"/>
    </source>
</evidence>
<dbReference type="RefSeq" id="WP_268761758.1">
    <property type="nucleotide sequence ID" value="NZ_FUWX01000016.1"/>
</dbReference>
<dbReference type="AlphaFoldDB" id="A0A1T4PV64"/>
<protein>
    <submittedName>
        <fullName evidence="1">Uncharacterized protein</fullName>
    </submittedName>
</protein>